<dbReference type="EMBL" id="JANIIK010000038">
    <property type="protein sequence ID" value="KAJ3610436.1"/>
    <property type="molecule type" value="Genomic_DNA"/>
</dbReference>
<name>A0A9Q0IV57_9TELE</name>
<comment type="caution">
    <text evidence="2">The sequence shown here is derived from an EMBL/GenBank/DDBJ whole genome shotgun (WGS) entry which is preliminary data.</text>
</comment>
<accession>A0A9Q0IV57</accession>
<evidence type="ECO:0000256" key="1">
    <source>
        <dbReference type="SAM" id="MobiDB-lite"/>
    </source>
</evidence>
<evidence type="ECO:0000313" key="2">
    <source>
        <dbReference type="EMBL" id="KAJ3610436.1"/>
    </source>
</evidence>
<gene>
    <name evidence="2" type="ORF">NHX12_022528</name>
</gene>
<reference evidence="2" key="1">
    <citation type="submission" date="2022-07" db="EMBL/GenBank/DDBJ databases">
        <title>Chromosome-level genome of Muraenolepis orangiensis.</title>
        <authorList>
            <person name="Kim J."/>
        </authorList>
    </citation>
    <scope>NUCLEOTIDE SEQUENCE</scope>
    <source>
        <strain evidence="2">KU_S4_2022</strain>
        <tissue evidence="2">Muscle</tissue>
    </source>
</reference>
<feature type="region of interest" description="Disordered" evidence="1">
    <location>
        <begin position="1"/>
        <end position="85"/>
    </location>
</feature>
<dbReference type="Proteomes" id="UP001148018">
    <property type="component" value="Unassembled WGS sequence"/>
</dbReference>
<organism evidence="2 3">
    <name type="scientific">Muraenolepis orangiensis</name>
    <name type="common">Patagonian moray cod</name>
    <dbReference type="NCBI Taxonomy" id="630683"/>
    <lineage>
        <taxon>Eukaryota</taxon>
        <taxon>Metazoa</taxon>
        <taxon>Chordata</taxon>
        <taxon>Craniata</taxon>
        <taxon>Vertebrata</taxon>
        <taxon>Euteleostomi</taxon>
        <taxon>Actinopterygii</taxon>
        <taxon>Neopterygii</taxon>
        <taxon>Teleostei</taxon>
        <taxon>Neoteleostei</taxon>
        <taxon>Acanthomorphata</taxon>
        <taxon>Zeiogadaria</taxon>
        <taxon>Gadariae</taxon>
        <taxon>Gadiformes</taxon>
        <taxon>Muraenolepidoidei</taxon>
        <taxon>Muraenolepididae</taxon>
        <taxon>Muraenolepis</taxon>
    </lineage>
</organism>
<protein>
    <submittedName>
        <fullName evidence="2">Uncharacterized protein</fullName>
    </submittedName>
</protein>
<proteinExistence type="predicted"/>
<feature type="compositionally biased region" description="Basic and acidic residues" evidence="1">
    <location>
        <begin position="62"/>
        <end position="72"/>
    </location>
</feature>
<dbReference type="AlphaFoldDB" id="A0A9Q0IV57"/>
<feature type="compositionally biased region" description="Polar residues" evidence="1">
    <location>
        <begin position="1"/>
        <end position="11"/>
    </location>
</feature>
<keyword evidence="3" id="KW-1185">Reference proteome</keyword>
<sequence length="85" mass="8991">MFRPHNTNPTSVPEFLGPGPTVFPLGSPVRVSGPDPGGGREPCGRGPAEGQGVQRSGSVLEGRGKEDLERDGALWARQSARRARE</sequence>
<evidence type="ECO:0000313" key="3">
    <source>
        <dbReference type="Proteomes" id="UP001148018"/>
    </source>
</evidence>